<name>A0A2S8FD16_9BACT</name>
<evidence type="ECO:0000256" key="1">
    <source>
        <dbReference type="ARBA" id="ARBA00002672"/>
    </source>
</evidence>
<accession>A0A2S8FD16</accession>
<feature type="transmembrane region" description="Helical" evidence="10">
    <location>
        <begin position="114"/>
        <end position="132"/>
    </location>
</feature>
<dbReference type="PANTHER" id="PTHR36122:SF2">
    <property type="entry name" value="NICOTINAMIDE RIBOSIDE TRANSPORTER PNUC"/>
    <property type="match status" value="1"/>
</dbReference>
<keyword evidence="11" id="KW-0808">Transferase</keyword>
<evidence type="ECO:0000256" key="10">
    <source>
        <dbReference type="SAM" id="Phobius"/>
    </source>
</evidence>
<organism evidence="11 12">
    <name type="scientific">Blastopirellula marina</name>
    <dbReference type="NCBI Taxonomy" id="124"/>
    <lineage>
        <taxon>Bacteria</taxon>
        <taxon>Pseudomonadati</taxon>
        <taxon>Planctomycetota</taxon>
        <taxon>Planctomycetia</taxon>
        <taxon>Pirellulales</taxon>
        <taxon>Pirellulaceae</taxon>
        <taxon>Blastopirellula</taxon>
    </lineage>
</organism>
<evidence type="ECO:0000256" key="6">
    <source>
        <dbReference type="ARBA" id="ARBA00022475"/>
    </source>
</evidence>
<keyword evidence="11" id="KW-0032">Aminotransferase</keyword>
<evidence type="ECO:0000313" key="12">
    <source>
        <dbReference type="Proteomes" id="UP000239388"/>
    </source>
</evidence>
<keyword evidence="5" id="KW-0813">Transport</keyword>
<dbReference type="Proteomes" id="UP000239388">
    <property type="component" value="Unassembled WGS sequence"/>
</dbReference>
<dbReference type="PANTHER" id="PTHR36122">
    <property type="entry name" value="NICOTINAMIDE RIBOSIDE TRANSPORTER PNUC"/>
    <property type="match status" value="1"/>
</dbReference>
<feature type="transmembrane region" description="Helical" evidence="10">
    <location>
        <begin position="162"/>
        <end position="179"/>
    </location>
</feature>
<keyword evidence="9 10" id="KW-0472">Membrane</keyword>
<evidence type="ECO:0000256" key="3">
    <source>
        <dbReference type="ARBA" id="ARBA00006669"/>
    </source>
</evidence>
<dbReference type="GO" id="GO:0008483">
    <property type="term" value="F:transaminase activity"/>
    <property type="evidence" value="ECO:0007669"/>
    <property type="project" value="UniProtKB-KW"/>
</dbReference>
<evidence type="ECO:0000256" key="2">
    <source>
        <dbReference type="ARBA" id="ARBA00004651"/>
    </source>
</evidence>
<evidence type="ECO:0000256" key="9">
    <source>
        <dbReference type="ARBA" id="ARBA00023136"/>
    </source>
</evidence>
<protein>
    <recommendedName>
        <fullName evidence="4">Nicotinamide riboside transporter PnuC</fullName>
    </recommendedName>
</protein>
<feature type="transmembrane region" description="Helical" evidence="10">
    <location>
        <begin position="139"/>
        <end position="156"/>
    </location>
</feature>
<dbReference type="GO" id="GO:0034257">
    <property type="term" value="F:nicotinamide riboside transmembrane transporter activity"/>
    <property type="evidence" value="ECO:0007669"/>
    <property type="project" value="InterPro"/>
</dbReference>
<comment type="caution">
    <text evidence="11">The sequence shown here is derived from an EMBL/GenBank/DDBJ whole genome shotgun (WGS) entry which is preliminary data.</text>
</comment>
<evidence type="ECO:0000256" key="4">
    <source>
        <dbReference type="ARBA" id="ARBA00017522"/>
    </source>
</evidence>
<dbReference type="Pfam" id="PF04973">
    <property type="entry name" value="NMN_transporter"/>
    <property type="match status" value="1"/>
</dbReference>
<feature type="transmembrane region" description="Helical" evidence="10">
    <location>
        <begin position="50"/>
        <end position="67"/>
    </location>
</feature>
<keyword evidence="7 10" id="KW-0812">Transmembrane</keyword>
<dbReference type="InterPro" id="IPR006419">
    <property type="entry name" value="NMN_transpt_PnuC"/>
</dbReference>
<keyword evidence="8 10" id="KW-1133">Transmembrane helix</keyword>
<evidence type="ECO:0000256" key="5">
    <source>
        <dbReference type="ARBA" id="ARBA00022448"/>
    </source>
</evidence>
<gene>
    <name evidence="11" type="ORF">C5Y98_21090</name>
</gene>
<dbReference type="NCBIfam" id="TIGR01528">
    <property type="entry name" value="NMN_trans_PnuC"/>
    <property type="match status" value="1"/>
</dbReference>
<feature type="transmembrane region" description="Helical" evidence="10">
    <location>
        <begin position="87"/>
        <end position="108"/>
    </location>
</feature>
<dbReference type="EMBL" id="PUIB01000021">
    <property type="protein sequence ID" value="PQO30058.1"/>
    <property type="molecule type" value="Genomic_DNA"/>
</dbReference>
<comment type="similarity">
    <text evidence="3">Belongs to the nicotinamide ribonucleoside (NR) uptake permease (TC 4.B.1) family.</text>
</comment>
<sequence length="198" mass="22547">MAAIEWIAALAGLICVWLTIRQNVWCWPIGLVQVVLFVFVFFQARLYSDVILHVVYIFLQFYGWYYWLYGGRDRDELPVTRFSLPQAIAWCATVVGGTGLWGLAMATWTDAASPFVDAFIAVASLVAQWLLARKKLESWYFWIVVDVVGIGLFYQRELYPTAGLYAVFLGLAIYGCLQWRKSMRSEANSELLAEGETS</sequence>
<comment type="subcellular location">
    <subcellularLocation>
        <location evidence="2">Cell membrane</location>
        <topology evidence="2">Multi-pass membrane protein</topology>
    </subcellularLocation>
</comment>
<proteinExistence type="inferred from homology"/>
<dbReference type="OrthoDB" id="9791248at2"/>
<reference evidence="11 12" key="1">
    <citation type="submission" date="2018-02" db="EMBL/GenBank/DDBJ databases">
        <title>Comparative genomes isolates from brazilian mangrove.</title>
        <authorList>
            <person name="Araujo J.E."/>
            <person name="Taketani R.G."/>
            <person name="Silva M.C.P."/>
            <person name="Loureco M.V."/>
            <person name="Andreote F.D."/>
        </authorList>
    </citation>
    <scope>NUCLEOTIDE SEQUENCE [LARGE SCALE GENOMIC DNA]</scope>
    <source>
        <strain evidence="11 12">NAP PRIS-MGV</strain>
    </source>
</reference>
<comment type="function">
    <text evidence="1">Required for nicotinamide riboside transport across the inner membrane.</text>
</comment>
<dbReference type="AlphaFoldDB" id="A0A2S8FD16"/>
<keyword evidence="6" id="KW-1003">Cell membrane</keyword>
<dbReference type="GO" id="GO:0005886">
    <property type="term" value="C:plasma membrane"/>
    <property type="evidence" value="ECO:0007669"/>
    <property type="project" value="UniProtKB-SubCell"/>
</dbReference>
<evidence type="ECO:0000313" key="11">
    <source>
        <dbReference type="EMBL" id="PQO30058.1"/>
    </source>
</evidence>
<dbReference type="RefSeq" id="WP_105357254.1">
    <property type="nucleotide sequence ID" value="NZ_PUIB01000021.1"/>
</dbReference>
<evidence type="ECO:0000256" key="8">
    <source>
        <dbReference type="ARBA" id="ARBA00022989"/>
    </source>
</evidence>
<evidence type="ECO:0000256" key="7">
    <source>
        <dbReference type="ARBA" id="ARBA00022692"/>
    </source>
</evidence>